<organism evidence="3">
    <name type="scientific">Desulfatirhabdium butyrativorans</name>
    <dbReference type="NCBI Taxonomy" id="340467"/>
    <lineage>
        <taxon>Bacteria</taxon>
        <taxon>Pseudomonadati</taxon>
        <taxon>Thermodesulfobacteriota</taxon>
        <taxon>Desulfobacteria</taxon>
        <taxon>Desulfobacterales</taxon>
        <taxon>Desulfatirhabdiaceae</taxon>
        <taxon>Desulfatirhabdium</taxon>
    </lineage>
</organism>
<accession>A0A7C4MN27</accession>
<dbReference type="AlphaFoldDB" id="A0A7C4MN27"/>
<dbReference type="EMBL" id="DSUH01000022">
    <property type="protein sequence ID" value="HGU31424.1"/>
    <property type="molecule type" value="Genomic_DNA"/>
</dbReference>
<evidence type="ECO:0000256" key="1">
    <source>
        <dbReference type="ARBA" id="ARBA00008791"/>
    </source>
</evidence>
<feature type="domain" description="UspA" evidence="2">
    <location>
        <begin position="1"/>
        <end position="147"/>
    </location>
</feature>
<protein>
    <submittedName>
        <fullName evidence="3">Universal stress protein</fullName>
    </submittedName>
</protein>
<dbReference type="PANTHER" id="PTHR46268:SF6">
    <property type="entry name" value="UNIVERSAL STRESS PROTEIN UP12"/>
    <property type="match status" value="1"/>
</dbReference>
<proteinExistence type="inferred from homology"/>
<dbReference type="CDD" id="cd00293">
    <property type="entry name" value="USP-like"/>
    <property type="match status" value="1"/>
</dbReference>
<dbReference type="PRINTS" id="PR01438">
    <property type="entry name" value="UNVRSLSTRESS"/>
</dbReference>
<comment type="caution">
    <text evidence="3">The sequence shown here is derived from an EMBL/GenBank/DDBJ whole genome shotgun (WGS) entry which is preliminary data.</text>
</comment>
<dbReference type="InterPro" id="IPR006016">
    <property type="entry name" value="UspA"/>
</dbReference>
<dbReference type="Pfam" id="PF00582">
    <property type="entry name" value="Usp"/>
    <property type="match status" value="1"/>
</dbReference>
<evidence type="ECO:0000313" key="3">
    <source>
        <dbReference type="EMBL" id="HGU31424.1"/>
    </source>
</evidence>
<reference evidence="3" key="1">
    <citation type="journal article" date="2020" name="mSystems">
        <title>Genome- and Community-Level Interaction Insights into Carbon Utilization and Element Cycling Functions of Hydrothermarchaeota in Hydrothermal Sediment.</title>
        <authorList>
            <person name="Zhou Z."/>
            <person name="Liu Y."/>
            <person name="Xu W."/>
            <person name="Pan J."/>
            <person name="Luo Z.H."/>
            <person name="Li M."/>
        </authorList>
    </citation>
    <scope>NUCLEOTIDE SEQUENCE [LARGE SCALE GENOMIC DNA]</scope>
    <source>
        <strain evidence="3">SpSt-477</strain>
    </source>
</reference>
<dbReference type="InterPro" id="IPR006015">
    <property type="entry name" value="Universal_stress_UspA"/>
</dbReference>
<dbReference type="InterPro" id="IPR014729">
    <property type="entry name" value="Rossmann-like_a/b/a_fold"/>
</dbReference>
<dbReference type="SUPFAM" id="SSF52402">
    <property type="entry name" value="Adenine nucleotide alpha hydrolases-like"/>
    <property type="match status" value="1"/>
</dbReference>
<evidence type="ECO:0000259" key="2">
    <source>
        <dbReference type="Pfam" id="PF00582"/>
    </source>
</evidence>
<gene>
    <name evidence="3" type="ORF">ENS29_01040</name>
</gene>
<sequence>MTTRILVPMDDSPNAFRTIDFIISCFKPDCKITLFSVLPDTATLCDMTSPELTPYFVSQQSSFCQLELKKRELVNEALNRAKNALRDAGFDPFYIEIKIQKKKEGVARDIVKEAGKGYQVIVMGRRGLSSVQQFLMGSVSQKVINSVRDISVVIAN</sequence>
<dbReference type="Gene3D" id="3.40.50.620">
    <property type="entry name" value="HUPs"/>
    <property type="match status" value="1"/>
</dbReference>
<dbReference type="PANTHER" id="PTHR46268">
    <property type="entry name" value="STRESS RESPONSE PROTEIN NHAX"/>
    <property type="match status" value="1"/>
</dbReference>
<name>A0A7C4MN27_9BACT</name>
<comment type="similarity">
    <text evidence="1">Belongs to the universal stress protein A family.</text>
</comment>